<evidence type="ECO:0000259" key="4">
    <source>
        <dbReference type="PROSITE" id="PS50146"/>
    </source>
</evidence>
<feature type="domain" description="Tyrosine-protein phosphatase" evidence="2">
    <location>
        <begin position="93"/>
        <end position="238"/>
    </location>
</feature>
<evidence type="ECO:0008006" key="7">
    <source>
        <dbReference type="Google" id="ProtNLM"/>
    </source>
</evidence>
<dbReference type="Gene3D" id="3.90.190.10">
    <property type="entry name" value="Protein tyrosine phosphatase superfamily"/>
    <property type="match status" value="1"/>
</dbReference>
<feature type="domain" description="Tyrosine specific protein phosphatases" evidence="3">
    <location>
        <begin position="158"/>
        <end position="227"/>
    </location>
</feature>
<dbReference type="RefSeq" id="WP_126783728.1">
    <property type="nucleotide sequence ID" value="NZ_PIQF01000001.1"/>
</dbReference>
<evidence type="ECO:0000259" key="3">
    <source>
        <dbReference type="PROSITE" id="PS50056"/>
    </source>
</evidence>
<dbReference type="Pfam" id="PF19279">
    <property type="entry name" value="YegS_C"/>
    <property type="match status" value="1"/>
</dbReference>
<evidence type="ECO:0000259" key="2">
    <source>
        <dbReference type="PROSITE" id="PS50054"/>
    </source>
</evidence>
<dbReference type="Pfam" id="PF00782">
    <property type="entry name" value="DSPc"/>
    <property type="match status" value="1"/>
</dbReference>
<evidence type="ECO:0000256" key="1">
    <source>
        <dbReference type="SAM" id="Phobius"/>
    </source>
</evidence>
<dbReference type="EMBL" id="PIQF01000001">
    <property type="protein sequence ID" value="RUO77454.1"/>
    <property type="molecule type" value="Genomic_DNA"/>
</dbReference>
<keyword evidence="6" id="KW-1185">Reference proteome</keyword>
<dbReference type="AlphaFoldDB" id="A0A432ZHU3"/>
<dbReference type="OrthoDB" id="142078at2"/>
<dbReference type="InterPro" id="IPR000387">
    <property type="entry name" value="Tyr_Pase_dom"/>
</dbReference>
<protein>
    <recommendedName>
        <fullName evidence="7">Diacylglycerol kinase</fullName>
    </recommendedName>
</protein>
<name>A0A432ZHU3_9GAMM</name>
<accession>A0A432ZHU3</accession>
<feature type="domain" description="DAGKc" evidence="4">
    <location>
        <begin position="239"/>
        <end position="372"/>
    </location>
</feature>
<dbReference type="InterPro" id="IPR020422">
    <property type="entry name" value="TYR_PHOSPHATASE_DUAL_dom"/>
</dbReference>
<evidence type="ECO:0000313" key="5">
    <source>
        <dbReference type="EMBL" id="RUO77454.1"/>
    </source>
</evidence>
<dbReference type="Gene3D" id="3.40.50.10330">
    <property type="entry name" value="Probable inorganic polyphosphate/atp-NAD kinase, domain 1"/>
    <property type="match status" value="1"/>
</dbReference>
<dbReference type="Pfam" id="PF00781">
    <property type="entry name" value="DAGK_cat"/>
    <property type="match status" value="1"/>
</dbReference>
<keyword evidence="1" id="KW-0812">Transmembrane</keyword>
<dbReference type="InterPro" id="IPR017438">
    <property type="entry name" value="ATP-NAD_kinase_N"/>
</dbReference>
<keyword evidence="1" id="KW-0472">Membrane</keyword>
<gene>
    <name evidence="5" type="ORF">CWI81_02945</name>
</gene>
<dbReference type="SMART" id="SM00195">
    <property type="entry name" value="DSPc"/>
    <property type="match status" value="1"/>
</dbReference>
<dbReference type="SUPFAM" id="SSF52799">
    <property type="entry name" value="(Phosphotyrosine protein) phosphatases II"/>
    <property type="match status" value="1"/>
</dbReference>
<reference evidence="5 6" key="1">
    <citation type="journal article" date="2011" name="Front. Microbiol.">
        <title>Genomic signatures of strain selection and enhancement in Bacillus atrophaeus var. globigii, a historical biowarfare simulant.</title>
        <authorList>
            <person name="Gibbons H.S."/>
            <person name="Broomall S.M."/>
            <person name="McNew L.A."/>
            <person name="Daligault H."/>
            <person name="Chapman C."/>
            <person name="Bruce D."/>
            <person name="Karavis M."/>
            <person name="Krepps M."/>
            <person name="McGregor P.A."/>
            <person name="Hong C."/>
            <person name="Park K.H."/>
            <person name="Akmal A."/>
            <person name="Feldman A."/>
            <person name="Lin J.S."/>
            <person name="Chang W.E."/>
            <person name="Higgs B.W."/>
            <person name="Demirev P."/>
            <person name="Lindquist J."/>
            <person name="Liem A."/>
            <person name="Fochler E."/>
            <person name="Read T.D."/>
            <person name="Tapia R."/>
            <person name="Johnson S."/>
            <person name="Bishop-Lilly K.A."/>
            <person name="Detter C."/>
            <person name="Han C."/>
            <person name="Sozhamannan S."/>
            <person name="Rosenzweig C.N."/>
            <person name="Skowronski E.W."/>
        </authorList>
    </citation>
    <scope>NUCLEOTIDE SEQUENCE [LARGE SCALE GENOMIC DNA]</scope>
    <source>
        <strain evidence="5 6">CL-SP19</strain>
    </source>
</reference>
<feature type="transmembrane region" description="Helical" evidence="1">
    <location>
        <begin position="33"/>
        <end position="54"/>
    </location>
</feature>
<dbReference type="NCBIfam" id="NF009025">
    <property type="entry name" value="PRK12361.1"/>
    <property type="match status" value="1"/>
</dbReference>
<dbReference type="InterPro" id="IPR016064">
    <property type="entry name" value="NAD/diacylglycerol_kinase_sf"/>
</dbReference>
<dbReference type="InterPro" id="IPR000340">
    <property type="entry name" value="Dual-sp_phosphatase_cat-dom"/>
</dbReference>
<dbReference type="Gene3D" id="2.60.200.40">
    <property type="match status" value="1"/>
</dbReference>
<dbReference type="PROSITE" id="PS50054">
    <property type="entry name" value="TYR_PHOSPHATASE_DUAL"/>
    <property type="match status" value="1"/>
</dbReference>
<dbReference type="PROSITE" id="PS50146">
    <property type="entry name" value="DAGK"/>
    <property type="match status" value="1"/>
</dbReference>
<dbReference type="PROSITE" id="PS50056">
    <property type="entry name" value="TYR_PHOSPHATASE_2"/>
    <property type="match status" value="1"/>
</dbReference>
<evidence type="ECO:0000313" key="6">
    <source>
        <dbReference type="Proteomes" id="UP000287908"/>
    </source>
</evidence>
<organism evidence="5 6">
    <name type="scientific">Idiomarina seosinensis</name>
    <dbReference type="NCBI Taxonomy" id="281739"/>
    <lineage>
        <taxon>Bacteria</taxon>
        <taxon>Pseudomonadati</taxon>
        <taxon>Pseudomonadota</taxon>
        <taxon>Gammaproteobacteria</taxon>
        <taxon>Alteromonadales</taxon>
        <taxon>Idiomarinaceae</taxon>
        <taxon>Idiomarina</taxon>
    </lineage>
</organism>
<keyword evidence="1" id="KW-1133">Transmembrane helix</keyword>
<dbReference type="SMART" id="SM00046">
    <property type="entry name" value="DAGKc"/>
    <property type="match status" value="1"/>
</dbReference>
<dbReference type="Proteomes" id="UP000287908">
    <property type="component" value="Unassembled WGS sequence"/>
</dbReference>
<dbReference type="InterPro" id="IPR045540">
    <property type="entry name" value="YegS/DAGK_C"/>
</dbReference>
<dbReference type="SUPFAM" id="SSF111331">
    <property type="entry name" value="NAD kinase/diacylglycerol kinase-like"/>
    <property type="match status" value="1"/>
</dbReference>
<dbReference type="PANTHER" id="PTHR47216:SF4">
    <property type="entry name" value="OS01G0859400 PROTEIN"/>
    <property type="match status" value="1"/>
</dbReference>
<feature type="transmembrane region" description="Helical" evidence="1">
    <location>
        <begin position="66"/>
        <end position="84"/>
    </location>
</feature>
<proteinExistence type="predicted"/>
<sequence>MSANYIPGYYLSAAILSLIVAFIIPGWPLKVVFGWTFLALAMVASAYWLNTAILFRKRQSGKIPPYIRWLLVPFLLGVQLYNAWARRQDGLAGWHAITDDLYVGRRLFPGDIEQLKAEKITAILDVTAEFDALDWSSDNADIAYLNVPVLDHKAPSEQQIHQAIQWIQNQHQQGKKVLVHCALGRGRSVFMIAVYLLTTASDNNIDSVLNKIKQQRQVARLNDVQRKKLTQFANDNQLLLAKRAWVIANPVSGGGKWQHEQSAIKQTLEPYFELEVMETSLETGAEQLAKDAVEQGAQLVIACGGDGTLTAVASVLKGTNVVMAIIPMGTANSLSQALWGMSSKITPVAAACHTIIEGRTRAIDVGNVNGQTMLLCAAIGFEQQMIEKADRQMKNKLGQLAYLQGLWRACNENEVLELQVTLDDKPVENWQTSSLIVANAAPITTLLAQGNGSPMMDDGQLDLTWIEPQESGNKHVFSLIELLYSGLTEDNLGINTGYQQAAKVHIQRRDKQPLKYAVDGEPQQHDELEITVDKQALTVLVPERIDY</sequence>
<dbReference type="GO" id="GO:0016301">
    <property type="term" value="F:kinase activity"/>
    <property type="evidence" value="ECO:0007669"/>
    <property type="project" value="InterPro"/>
</dbReference>
<dbReference type="InterPro" id="IPR029021">
    <property type="entry name" value="Prot-tyrosine_phosphatase-like"/>
</dbReference>
<comment type="caution">
    <text evidence="5">The sequence shown here is derived from an EMBL/GenBank/DDBJ whole genome shotgun (WGS) entry which is preliminary data.</text>
</comment>
<feature type="transmembrane region" description="Helical" evidence="1">
    <location>
        <begin position="7"/>
        <end position="27"/>
    </location>
</feature>
<dbReference type="PANTHER" id="PTHR47216">
    <property type="match status" value="1"/>
</dbReference>
<dbReference type="InterPro" id="IPR001206">
    <property type="entry name" value="Diacylglycerol_kinase_cat_dom"/>
</dbReference>